<reference evidence="1" key="2">
    <citation type="journal article" date="2021" name="PeerJ">
        <title>Extensive microbial diversity within the chicken gut microbiome revealed by metagenomics and culture.</title>
        <authorList>
            <person name="Gilroy R."/>
            <person name="Ravi A."/>
            <person name="Getino M."/>
            <person name="Pursley I."/>
            <person name="Horton D.L."/>
            <person name="Alikhan N.F."/>
            <person name="Baker D."/>
            <person name="Gharbi K."/>
            <person name="Hall N."/>
            <person name="Watson M."/>
            <person name="Adriaenssens E.M."/>
            <person name="Foster-Nyarko E."/>
            <person name="Jarju S."/>
            <person name="Secka A."/>
            <person name="Antonio M."/>
            <person name="Oren A."/>
            <person name="Chaudhuri R.R."/>
            <person name="La Ragione R."/>
            <person name="Hildebrand F."/>
            <person name="Pallen M.J."/>
        </authorList>
    </citation>
    <scope>NUCLEOTIDE SEQUENCE</scope>
    <source>
        <strain evidence="1">1370</strain>
    </source>
</reference>
<dbReference type="AlphaFoldDB" id="A0A9D1NRD7"/>
<organism evidence="1 2">
    <name type="scientific">Candidatus Faeciplasma avium</name>
    <dbReference type="NCBI Taxonomy" id="2840798"/>
    <lineage>
        <taxon>Bacteria</taxon>
        <taxon>Bacillati</taxon>
        <taxon>Bacillota</taxon>
        <taxon>Clostridia</taxon>
        <taxon>Eubacteriales</taxon>
        <taxon>Oscillospiraceae</taxon>
        <taxon>Oscillospiraceae incertae sedis</taxon>
        <taxon>Candidatus Faeciplasma</taxon>
    </lineage>
</organism>
<name>A0A9D1NRD7_9FIRM</name>
<dbReference type="Proteomes" id="UP000823960">
    <property type="component" value="Unassembled WGS sequence"/>
</dbReference>
<reference evidence="1" key="1">
    <citation type="submission" date="2020-10" db="EMBL/GenBank/DDBJ databases">
        <authorList>
            <person name="Gilroy R."/>
        </authorList>
    </citation>
    <scope>NUCLEOTIDE SEQUENCE</scope>
    <source>
        <strain evidence="1">1370</strain>
    </source>
</reference>
<evidence type="ECO:0000313" key="1">
    <source>
        <dbReference type="EMBL" id="HIV11077.1"/>
    </source>
</evidence>
<gene>
    <name evidence="1" type="ORF">IAD28_05245</name>
</gene>
<dbReference type="Gene3D" id="3.50.50.60">
    <property type="entry name" value="FAD/NAD(P)-binding domain"/>
    <property type="match status" value="1"/>
</dbReference>
<sequence length="355" mass="39747">MMFDYDAVVVGSGPAGSSFARLAADRLRLAVIDKQGLAGVRPKPCGGLLSPDAQRFLARSGLTLPKEILVTPQIFAVKTIDLSLDSPRYYQRSYLNMDRARFDGWLRSLIPDSVQRIQARCTGIKRRDGGFELSFTNNGRADSITAKYLIGADGAGSIVRRTFFKEQGIRTYVAIQRWYRHDRIEPFYSCVFDRSSSDCCSWSISKDGYMLYGGAFGPKGCRESFERQLESAGKRWFRFLEQCREEACLVYRPARLSEIVSGRDGVMLLGEAGGFISPSSLEGISWAMRSSELASRAFSEADPVAGYRRLAVGLKFELGLKLAKSVFMYTPFLRRIIMESKIGSLKNINTNDERI</sequence>
<dbReference type="PANTHER" id="PTHR42685">
    <property type="entry name" value="GERANYLGERANYL DIPHOSPHATE REDUCTASE"/>
    <property type="match status" value="1"/>
</dbReference>
<dbReference type="InterPro" id="IPR050407">
    <property type="entry name" value="Geranylgeranyl_reductase"/>
</dbReference>
<dbReference type="PANTHER" id="PTHR42685:SF22">
    <property type="entry name" value="CONDITIONED MEDIUM FACTOR RECEPTOR 1"/>
    <property type="match status" value="1"/>
</dbReference>
<protein>
    <submittedName>
        <fullName evidence="1">FAD-binding protein</fullName>
    </submittedName>
</protein>
<comment type="caution">
    <text evidence="1">The sequence shown here is derived from an EMBL/GenBank/DDBJ whole genome shotgun (WGS) entry which is preliminary data.</text>
</comment>
<evidence type="ECO:0000313" key="2">
    <source>
        <dbReference type="Proteomes" id="UP000823960"/>
    </source>
</evidence>
<dbReference type="EMBL" id="DVOL01000072">
    <property type="protein sequence ID" value="HIV11077.1"/>
    <property type="molecule type" value="Genomic_DNA"/>
</dbReference>
<dbReference type="InterPro" id="IPR036188">
    <property type="entry name" value="FAD/NAD-bd_sf"/>
</dbReference>
<dbReference type="NCBIfam" id="NF008519">
    <property type="entry name" value="PRK11445.1"/>
    <property type="match status" value="1"/>
</dbReference>
<proteinExistence type="predicted"/>
<dbReference type="SUPFAM" id="SSF51905">
    <property type="entry name" value="FAD/NAD(P)-binding domain"/>
    <property type="match status" value="1"/>
</dbReference>
<accession>A0A9D1NRD7</accession>
<dbReference type="PRINTS" id="PR00420">
    <property type="entry name" value="RNGMNOXGNASE"/>
</dbReference>